<dbReference type="InterPro" id="IPR042099">
    <property type="entry name" value="ANL_N_sf"/>
</dbReference>
<dbReference type="InterPro" id="IPR000873">
    <property type="entry name" value="AMP-dep_synth/lig_dom"/>
</dbReference>
<dbReference type="Pfam" id="PF13193">
    <property type="entry name" value="AMP-binding_C"/>
    <property type="match status" value="1"/>
</dbReference>
<dbReference type="CDD" id="cd04433">
    <property type="entry name" value="AFD_class_I"/>
    <property type="match status" value="1"/>
</dbReference>
<dbReference type="SUPFAM" id="SSF56801">
    <property type="entry name" value="Acetyl-CoA synthetase-like"/>
    <property type="match status" value="1"/>
</dbReference>
<sequence length="504" mass="53995">MLWVLAKRGLLNPGPPGKIVSQLATLKRWGFSVAGELRAAAERSPDQVAVIDPESSYTYAELWDRSERLALALRVRHGIGVGGRIGVLARNHSGMIAAMVAGCALGAEVVLLNPSLSAAAIDAVAHDQRIELVIADNDLMELIPGVPALNEVAVEKLVADTPPGKLSPPERAGRLIVLTSGTTAAPKGARRKTPGGLGPLASVLDRIPLKVGDRIFVAAPLFHTWGLAALQIALGLRATLVLQRRFEPLNTIAAVRDLGCQGLIAVPVMLQRLLEATPTPGVTPRVVAVSGSALPGGLATKFMDAYGDCLYNLYGSTEASWVSIATPEDMRHDPRTSGRPPLGTTVEIRSRSGQPLSTGQVGEIHVRNDMLFEGYTSNRETTPNGLLGTGDLGHFDDQGLLYVDGRADDMIISGGENVFPRPVEELISQLPQVREVAVVGVPDPEFGQRLAAYVVLHPGEHLDADAVREYVRHYLARFCVPRDVLFLRELPRTATGKVIPRLLR</sequence>
<organism evidence="3 4">
    <name type="scientific">Hamadaea flava</name>
    <dbReference type="NCBI Taxonomy" id="1742688"/>
    <lineage>
        <taxon>Bacteria</taxon>
        <taxon>Bacillati</taxon>
        <taxon>Actinomycetota</taxon>
        <taxon>Actinomycetes</taxon>
        <taxon>Micromonosporales</taxon>
        <taxon>Micromonosporaceae</taxon>
        <taxon>Hamadaea</taxon>
    </lineage>
</organism>
<dbReference type="Pfam" id="PF00501">
    <property type="entry name" value="AMP-binding"/>
    <property type="match status" value="1"/>
</dbReference>
<dbReference type="PANTHER" id="PTHR43767:SF1">
    <property type="entry name" value="NONRIBOSOMAL PEPTIDE SYNTHASE PES1 (EUROFUNG)-RELATED"/>
    <property type="match status" value="1"/>
</dbReference>
<proteinExistence type="predicted"/>
<evidence type="ECO:0000259" key="2">
    <source>
        <dbReference type="Pfam" id="PF13193"/>
    </source>
</evidence>
<reference evidence="4" key="1">
    <citation type="journal article" date="2019" name="Int. J. Syst. Evol. Microbiol.">
        <title>The Global Catalogue of Microorganisms (GCM) 10K type strain sequencing project: providing services to taxonomists for standard genome sequencing and annotation.</title>
        <authorList>
            <consortium name="The Broad Institute Genomics Platform"/>
            <consortium name="The Broad Institute Genome Sequencing Center for Infectious Disease"/>
            <person name="Wu L."/>
            <person name="Ma J."/>
        </authorList>
    </citation>
    <scope>NUCLEOTIDE SEQUENCE [LARGE SCALE GENOMIC DNA]</scope>
    <source>
        <strain evidence="4">CGMCC 4.7289</strain>
    </source>
</reference>
<dbReference type="EMBL" id="JBHSAY010000003">
    <property type="protein sequence ID" value="MFC4129208.1"/>
    <property type="molecule type" value="Genomic_DNA"/>
</dbReference>
<accession>A0ABV8LF33</accession>
<comment type="caution">
    <text evidence="3">The sequence shown here is derived from an EMBL/GenBank/DDBJ whole genome shotgun (WGS) entry which is preliminary data.</text>
</comment>
<dbReference type="Gene3D" id="3.30.300.30">
    <property type="match status" value="1"/>
</dbReference>
<dbReference type="Gene3D" id="3.40.50.12780">
    <property type="entry name" value="N-terminal domain of ligase-like"/>
    <property type="match status" value="1"/>
</dbReference>
<name>A0ABV8LF33_9ACTN</name>
<dbReference type="InterPro" id="IPR045851">
    <property type="entry name" value="AMP-bd_C_sf"/>
</dbReference>
<gene>
    <name evidence="3" type="ORF">ACFOZ4_01115</name>
</gene>
<dbReference type="InterPro" id="IPR025110">
    <property type="entry name" value="AMP-bd_C"/>
</dbReference>
<keyword evidence="4" id="KW-1185">Reference proteome</keyword>
<feature type="domain" description="AMP-binding enzyme C-terminal" evidence="2">
    <location>
        <begin position="423"/>
        <end position="497"/>
    </location>
</feature>
<evidence type="ECO:0000313" key="3">
    <source>
        <dbReference type="EMBL" id="MFC4129208.1"/>
    </source>
</evidence>
<dbReference type="PANTHER" id="PTHR43767">
    <property type="entry name" value="LONG-CHAIN-FATTY-ACID--COA LIGASE"/>
    <property type="match status" value="1"/>
</dbReference>
<feature type="domain" description="AMP-dependent synthetase/ligase" evidence="1">
    <location>
        <begin position="38"/>
        <end position="375"/>
    </location>
</feature>
<dbReference type="RefSeq" id="WP_253758954.1">
    <property type="nucleotide sequence ID" value="NZ_JAMZDZ010000001.1"/>
</dbReference>
<protein>
    <submittedName>
        <fullName evidence="3">AMP-binding protein</fullName>
    </submittedName>
</protein>
<evidence type="ECO:0000259" key="1">
    <source>
        <dbReference type="Pfam" id="PF00501"/>
    </source>
</evidence>
<dbReference type="Proteomes" id="UP001595816">
    <property type="component" value="Unassembled WGS sequence"/>
</dbReference>
<evidence type="ECO:0000313" key="4">
    <source>
        <dbReference type="Proteomes" id="UP001595816"/>
    </source>
</evidence>
<dbReference type="InterPro" id="IPR050237">
    <property type="entry name" value="ATP-dep_AMP-bd_enzyme"/>
</dbReference>